<feature type="compositionally biased region" description="Polar residues" evidence="1">
    <location>
        <begin position="23"/>
        <end position="42"/>
    </location>
</feature>
<accession>A0AAD3CQL0</accession>
<feature type="region of interest" description="Disordered" evidence="1">
    <location>
        <begin position="510"/>
        <end position="536"/>
    </location>
</feature>
<evidence type="ECO:0000313" key="3">
    <source>
        <dbReference type="Proteomes" id="UP001054902"/>
    </source>
</evidence>
<dbReference type="Proteomes" id="UP001054902">
    <property type="component" value="Unassembled WGS sequence"/>
</dbReference>
<comment type="caution">
    <text evidence="2">The sequence shown here is derived from an EMBL/GenBank/DDBJ whole genome shotgun (WGS) entry which is preliminary data.</text>
</comment>
<keyword evidence="3" id="KW-1185">Reference proteome</keyword>
<feature type="compositionally biased region" description="Basic residues" evidence="1">
    <location>
        <begin position="519"/>
        <end position="529"/>
    </location>
</feature>
<sequence>MASVQMEQPMVRPVRPQSSPSSGTRSTAVTETLSKLPSTTEHTTPITNTSNPSSSASSRPTSAPADELEIRNKNFRSARYLSMQWASRKTQWSATSSMSQRSLRSSQQKSKASLPPTRLDDSDSDSVNSLEDQSVHSTVSEAKKVLEAWKHRSSLSFDSMSIEEHEEEEGYDSDVIEEEQEEFQMKDNFAFAFAQDPPQETSIVEEEEDATLVSNASATIEYNKLDNGFNSERTVKTKGGRTTVVPSPARSVDSSPRTVSAAIDTEERPMSGYKLLIESQLQQQNALEQQRLKLQQQQLLLEKQQQQAAESRRMAEQELHRTLEAEQELLKRETEEAKQKAEQELKLRLETQSEAMKLKQEEESHLNSELQLANDKATKAEQQRLQAEQEAARLKESMQATTISKELQWKQESTQQAMKLKAEQEEILKLKTELEAAKSKAEQETRLREEAQQETARISAADSQRRKILVEQEELRLQQERDLLRKQVEDQVARMQALEEERRIAYEAKMRKQQEKQLKQKQQKQRKLQKPTPETKLPKQKITWDIFEFMFSFSLLTSIEKAPPLGDYIPDEEASSYKNKLKIRSPLLHDVILAFANGLRQIRSLSNENGKFMMITPDCAPVVKHVKRDKSYKPSKDRQDTVRSLVRLAVPIFVPRDDASAREAAKNVVRGNFAKAISEGNFDEFL</sequence>
<name>A0AAD3CQL0_9STRA</name>
<feature type="compositionally biased region" description="Low complexity" evidence="1">
    <location>
        <begin position="43"/>
        <end position="65"/>
    </location>
</feature>
<gene>
    <name evidence="2" type="ORF">CTEN210_06827</name>
</gene>
<reference evidence="2 3" key="1">
    <citation type="journal article" date="2021" name="Sci. Rep.">
        <title>The genome of the diatom Chaetoceros tenuissimus carries an ancient integrated fragment of an extant virus.</title>
        <authorList>
            <person name="Hongo Y."/>
            <person name="Kimura K."/>
            <person name="Takaki Y."/>
            <person name="Yoshida Y."/>
            <person name="Baba S."/>
            <person name="Kobayashi G."/>
            <person name="Nagasaki K."/>
            <person name="Hano T."/>
            <person name="Tomaru Y."/>
        </authorList>
    </citation>
    <scope>NUCLEOTIDE SEQUENCE [LARGE SCALE GENOMIC DNA]</scope>
    <source>
        <strain evidence="2 3">NIES-3715</strain>
    </source>
</reference>
<feature type="region of interest" description="Disordered" evidence="1">
    <location>
        <begin position="1"/>
        <end position="70"/>
    </location>
</feature>
<evidence type="ECO:0000256" key="1">
    <source>
        <dbReference type="SAM" id="MobiDB-lite"/>
    </source>
</evidence>
<feature type="region of interest" description="Disordered" evidence="1">
    <location>
        <begin position="85"/>
        <end position="138"/>
    </location>
</feature>
<feature type="region of interest" description="Disordered" evidence="1">
    <location>
        <begin position="230"/>
        <end position="259"/>
    </location>
</feature>
<dbReference type="EMBL" id="BLLK01000038">
    <property type="protein sequence ID" value="GFH50351.1"/>
    <property type="molecule type" value="Genomic_DNA"/>
</dbReference>
<feature type="compositionally biased region" description="Polar residues" evidence="1">
    <location>
        <begin position="127"/>
        <end position="138"/>
    </location>
</feature>
<feature type="compositionally biased region" description="Low complexity" evidence="1">
    <location>
        <begin position="93"/>
        <end position="114"/>
    </location>
</feature>
<organism evidence="2 3">
    <name type="scientific">Chaetoceros tenuissimus</name>
    <dbReference type="NCBI Taxonomy" id="426638"/>
    <lineage>
        <taxon>Eukaryota</taxon>
        <taxon>Sar</taxon>
        <taxon>Stramenopiles</taxon>
        <taxon>Ochrophyta</taxon>
        <taxon>Bacillariophyta</taxon>
        <taxon>Coscinodiscophyceae</taxon>
        <taxon>Chaetocerotophycidae</taxon>
        <taxon>Chaetocerotales</taxon>
        <taxon>Chaetocerotaceae</taxon>
        <taxon>Chaetoceros</taxon>
    </lineage>
</organism>
<evidence type="ECO:0000313" key="2">
    <source>
        <dbReference type="EMBL" id="GFH50351.1"/>
    </source>
</evidence>
<dbReference type="AlphaFoldDB" id="A0AAD3CQL0"/>
<feature type="compositionally biased region" description="Low complexity" evidence="1">
    <location>
        <begin position="9"/>
        <end position="22"/>
    </location>
</feature>
<protein>
    <submittedName>
        <fullName evidence="2">Uncharacterized protein</fullName>
    </submittedName>
</protein>
<proteinExistence type="predicted"/>